<evidence type="ECO:0000256" key="7">
    <source>
        <dbReference type="PROSITE-ProRule" id="PRU00104"/>
    </source>
</evidence>
<accession>A0A8S3QKU1</accession>
<keyword evidence="4 10" id="KW-0808">Transferase</keyword>
<dbReference type="CDD" id="cd00078">
    <property type="entry name" value="HECTc"/>
    <property type="match status" value="1"/>
</dbReference>
<dbReference type="GO" id="GO:0000209">
    <property type="term" value="P:protein polyubiquitination"/>
    <property type="evidence" value="ECO:0007669"/>
    <property type="project" value="TreeGrafter"/>
</dbReference>
<sequence length="1001" mass="113396">MWPLWVKEKAAMTFMLFYLTIVNIYSFPTRLRSLTYKGKIWLAITCTCLSVVGINTCMSYVLDGFARTDTLFEGQSISLWLKENNHQNITPIFQSTGNGNDELSSVNLDYFNTLETIPHEVKSKLKKAIQFAQEMKILNLWLNVEYSIPVSVIERLNNMGIKSVSALSKLSENNHDDVQTIEKIVDGDIPVYAYMLKAIKAAKTIKTDLLMIDYYQSARKTPGNSFVFKILFLIATVFIGGFILCFIMVVDCIARAISPTIRRAHQIHNHIPQIPRTGIPRLSPGNNGKGWFWNWLVGSYISTQNCSVTWGWEEPQAVGNTMSFVIQLSQKNGKSYKINDVSNVNIEILHKGEKMSCTKNIVKDNASSVSVSFTVHKAGPYKIHVMVHGKHIKGSPFIKVFDAGSIDATKTGFTNYCSTIVCTVGQSYPLVIETRDCYDNPAMFKTDTKNYFKFKVYESETNERYVPTTQIIHNADSKQLTMHIKMENEGCYQAAVSYGDVKLRNGDFNILVISDDDLEVVNKTTSKKSHNLWYEARLLSDTADSAEKAKRVYVYISPKQLTIKEYFLKIIGKKLHTWRVCPSTKFSFIGYNKRYDAPVMKIYGCSQLPVMLATKDRNIIAATFTNFLLRNIEVKKSTKKGNVTLKIDRANLLQSSYKASKSLYASDWFKMFNIEFINELGLDWGGLRREWIQVLSTELFDPDRSGLFTRFTDNAQGLIHPRPNTGVKLKLYELAGKLVGKCLLDSSLGSTSQLYIKANFSRSFLAQIIGLQVNYKYFETDDPDLYKTKIKFIEDNSIEDMDLTFSEDEYVDGQLVKTVDLVLNGSKMNVTDDNKLYYLNCLAQHKLVSGVKEEVESFLKGLNAIIPDNLLSIFDENELELLMCGTDNYSFNDFKQNAVISGDFAGSKLLEWFWAIVASFTDEQMARLLQFTTGSSQLPPGGFKDLDPNFTISFTSYSTNSLPTAHTCFNQLCLPSYTSMEQMHKCMITAITEGFQGFGFA</sequence>
<feature type="domain" description="HECT" evidence="9">
    <location>
        <begin position="664"/>
        <end position="1001"/>
    </location>
</feature>
<name>A0A8S3QKU1_MYTED</name>
<dbReference type="SMART" id="SM00119">
    <property type="entry name" value="HECTc"/>
    <property type="match status" value="1"/>
</dbReference>
<evidence type="ECO:0000256" key="8">
    <source>
        <dbReference type="SAM" id="Phobius"/>
    </source>
</evidence>
<evidence type="ECO:0000259" key="9">
    <source>
        <dbReference type="PROSITE" id="PS50237"/>
    </source>
</evidence>
<proteinExistence type="predicted"/>
<reference evidence="10" key="1">
    <citation type="submission" date="2021-03" db="EMBL/GenBank/DDBJ databases">
        <authorList>
            <person name="Bekaert M."/>
        </authorList>
    </citation>
    <scope>NUCLEOTIDE SEQUENCE</scope>
</reference>
<dbReference type="InterPro" id="IPR017868">
    <property type="entry name" value="Filamin/ABP280_repeat-like"/>
</dbReference>
<dbReference type="InterPro" id="IPR000569">
    <property type="entry name" value="HECT_dom"/>
</dbReference>
<dbReference type="FunFam" id="3.30.2160.10:FF:000008">
    <property type="entry name" value="Apoptosis-resistant E3 ubiquitin protein ligase 1"/>
    <property type="match status" value="1"/>
</dbReference>
<dbReference type="EMBL" id="CAJPWZ010000536">
    <property type="protein sequence ID" value="CAG2195853.1"/>
    <property type="molecule type" value="Genomic_DNA"/>
</dbReference>
<evidence type="ECO:0000256" key="3">
    <source>
        <dbReference type="ARBA" id="ARBA00012485"/>
    </source>
</evidence>
<dbReference type="PANTHER" id="PTHR11254:SF340">
    <property type="entry name" value="APOPTOSIS-RESISTANT E3 UBIQUITIN PROTEIN LIGASE 1"/>
    <property type="match status" value="1"/>
</dbReference>
<keyword evidence="8" id="KW-1133">Transmembrane helix</keyword>
<gene>
    <name evidence="10" type="ORF">MEDL_10804</name>
</gene>
<evidence type="ECO:0000256" key="6">
    <source>
        <dbReference type="PROSITE-ProRule" id="PRU00087"/>
    </source>
</evidence>
<dbReference type="GO" id="GO:0043066">
    <property type="term" value="P:negative regulation of apoptotic process"/>
    <property type="evidence" value="ECO:0007669"/>
    <property type="project" value="TreeGrafter"/>
</dbReference>
<feature type="transmembrane region" description="Helical" evidence="8">
    <location>
        <begin position="226"/>
        <end position="250"/>
    </location>
</feature>
<dbReference type="Gene3D" id="3.90.1750.10">
    <property type="entry name" value="Hect, E3 ligase catalytic domains"/>
    <property type="match status" value="1"/>
</dbReference>
<dbReference type="Proteomes" id="UP000683360">
    <property type="component" value="Unassembled WGS sequence"/>
</dbReference>
<dbReference type="Gene3D" id="2.60.40.10">
    <property type="entry name" value="Immunoglobulins"/>
    <property type="match status" value="1"/>
</dbReference>
<feature type="repeat" description="Filamin" evidence="6">
    <location>
        <begin position="311"/>
        <end position="401"/>
    </location>
</feature>
<dbReference type="Pfam" id="PF00632">
    <property type="entry name" value="HECT"/>
    <property type="match status" value="1"/>
</dbReference>
<dbReference type="Gene3D" id="3.30.2410.10">
    <property type="entry name" value="Hect, E3 ligase catalytic domain"/>
    <property type="match status" value="1"/>
</dbReference>
<dbReference type="InterPro" id="IPR001298">
    <property type="entry name" value="Filamin/ABP280_rpt"/>
</dbReference>
<dbReference type="Pfam" id="PF25916">
    <property type="entry name" value="AREL1_PH-like"/>
    <property type="match status" value="1"/>
</dbReference>
<keyword evidence="5 7" id="KW-0833">Ubl conjugation pathway</keyword>
<dbReference type="PROSITE" id="PS50194">
    <property type="entry name" value="FILAMIN_REPEAT"/>
    <property type="match status" value="1"/>
</dbReference>
<organism evidence="10 11">
    <name type="scientific">Mytilus edulis</name>
    <name type="common">Blue mussel</name>
    <dbReference type="NCBI Taxonomy" id="6550"/>
    <lineage>
        <taxon>Eukaryota</taxon>
        <taxon>Metazoa</taxon>
        <taxon>Spiralia</taxon>
        <taxon>Lophotrochozoa</taxon>
        <taxon>Mollusca</taxon>
        <taxon>Bivalvia</taxon>
        <taxon>Autobranchia</taxon>
        <taxon>Pteriomorphia</taxon>
        <taxon>Mytilida</taxon>
        <taxon>Mytiloidea</taxon>
        <taxon>Mytilidae</taxon>
        <taxon>Mytilinae</taxon>
        <taxon>Mytilus</taxon>
    </lineage>
</organism>
<dbReference type="GO" id="GO:0006511">
    <property type="term" value="P:ubiquitin-dependent protein catabolic process"/>
    <property type="evidence" value="ECO:0007669"/>
    <property type="project" value="TreeGrafter"/>
</dbReference>
<comment type="caution">
    <text evidence="10">The sequence shown here is derived from an EMBL/GenBank/DDBJ whole genome shotgun (WGS) entry which is preliminary data.</text>
</comment>
<dbReference type="GO" id="GO:0061630">
    <property type="term" value="F:ubiquitin protein ligase activity"/>
    <property type="evidence" value="ECO:0007669"/>
    <property type="project" value="UniProtKB-EC"/>
</dbReference>
<dbReference type="OrthoDB" id="6057829at2759"/>
<dbReference type="SUPFAM" id="SSF56204">
    <property type="entry name" value="Hect, E3 ligase catalytic domain"/>
    <property type="match status" value="1"/>
</dbReference>
<keyword evidence="10" id="KW-0012">Acyltransferase</keyword>
<feature type="transmembrane region" description="Helical" evidence="8">
    <location>
        <begin position="12"/>
        <end position="28"/>
    </location>
</feature>
<dbReference type="AlphaFoldDB" id="A0A8S3QKU1"/>
<evidence type="ECO:0000313" key="10">
    <source>
        <dbReference type="EMBL" id="CAG2195853.1"/>
    </source>
</evidence>
<feature type="active site" description="Glycyl thioester intermediate" evidence="7">
    <location>
        <position position="968"/>
    </location>
</feature>
<dbReference type="Gene3D" id="3.30.2160.10">
    <property type="entry name" value="Hect, E3 ligase catalytic domain"/>
    <property type="match status" value="1"/>
</dbReference>
<dbReference type="PANTHER" id="PTHR11254">
    <property type="entry name" value="HECT DOMAIN UBIQUITIN-PROTEIN LIGASE"/>
    <property type="match status" value="1"/>
</dbReference>
<dbReference type="GO" id="GO:0005829">
    <property type="term" value="C:cytosol"/>
    <property type="evidence" value="ECO:0007669"/>
    <property type="project" value="TreeGrafter"/>
</dbReference>
<dbReference type="InterPro" id="IPR013783">
    <property type="entry name" value="Ig-like_fold"/>
</dbReference>
<protein>
    <recommendedName>
        <fullName evidence="3">HECT-type E3 ubiquitin transferase</fullName>
        <ecNumber evidence="3">2.3.2.26</ecNumber>
    </recommendedName>
</protein>
<dbReference type="SMART" id="SM00557">
    <property type="entry name" value="IG_FLMN"/>
    <property type="match status" value="1"/>
</dbReference>
<keyword evidence="11" id="KW-1185">Reference proteome</keyword>
<dbReference type="FunFam" id="3.30.2410.10:FF:000009">
    <property type="entry name" value="Probable E3 ubiquitin-protein ligase HECTD2"/>
    <property type="match status" value="1"/>
</dbReference>
<dbReference type="SUPFAM" id="SSF81296">
    <property type="entry name" value="E set domains"/>
    <property type="match status" value="1"/>
</dbReference>
<evidence type="ECO:0000313" key="11">
    <source>
        <dbReference type="Proteomes" id="UP000683360"/>
    </source>
</evidence>
<dbReference type="InterPro" id="IPR035983">
    <property type="entry name" value="Hect_E3_ubiquitin_ligase"/>
</dbReference>
<dbReference type="InterPro" id="IPR050409">
    <property type="entry name" value="E3_ubiq-protein_ligase"/>
</dbReference>
<evidence type="ECO:0000256" key="4">
    <source>
        <dbReference type="ARBA" id="ARBA00022679"/>
    </source>
</evidence>
<dbReference type="Pfam" id="PF00630">
    <property type="entry name" value="Filamin"/>
    <property type="match status" value="1"/>
</dbReference>
<evidence type="ECO:0000256" key="1">
    <source>
        <dbReference type="ARBA" id="ARBA00000885"/>
    </source>
</evidence>
<comment type="catalytic activity">
    <reaction evidence="1">
        <text>S-ubiquitinyl-[E2 ubiquitin-conjugating enzyme]-L-cysteine + [acceptor protein]-L-lysine = [E2 ubiquitin-conjugating enzyme]-L-cysteine + N(6)-ubiquitinyl-[acceptor protein]-L-lysine.</text>
        <dbReference type="EC" id="2.3.2.26"/>
    </reaction>
</comment>
<dbReference type="EC" id="2.3.2.26" evidence="3"/>
<dbReference type="PROSITE" id="PS50237">
    <property type="entry name" value="HECT"/>
    <property type="match status" value="1"/>
</dbReference>
<evidence type="ECO:0000256" key="5">
    <source>
        <dbReference type="ARBA" id="ARBA00022786"/>
    </source>
</evidence>
<keyword evidence="8" id="KW-0812">Transmembrane</keyword>
<dbReference type="InterPro" id="IPR058738">
    <property type="entry name" value="PH-like_AREL1"/>
</dbReference>
<evidence type="ECO:0000256" key="2">
    <source>
        <dbReference type="ARBA" id="ARBA00004906"/>
    </source>
</evidence>
<feature type="transmembrane region" description="Helical" evidence="8">
    <location>
        <begin position="40"/>
        <end position="62"/>
    </location>
</feature>
<keyword evidence="8" id="KW-0472">Membrane</keyword>
<dbReference type="InterPro" id="IPR014756">
    <property type="entry name" value="Ig_E-set"/>
</dbReference>
<comment type="pathway">
    <text evidence="2">Protein modification; protein ubiquitination.</text>
</comment>